<evidence type="ECO:0000313" key="3">
    <source>
        <dbReference type="Proteomes" id="UP000663908"/>
    </source>
</evidence>
<name>A0ABX7U208_STRCY</name>
<feature type="region of interest" description="Disordered" evidence="1">
    <location>
        <begin position="1"/>
        <end position="43"/>
    </location>
</feature>
<reference evidence="2 3" key="1">
    <citation type="submission" date="2021-03" db="EMBL/GenBank/DDBJ databases">
        <title>Complete genome sequence of Streptomyces cyanogenus S136, producer of anticancer angucycline landomycin A.</title>
        <authorList>
            <person name="Hrab P."/>
            <person name="Ruckert C."/>
            <person name="Busche T."/>
            <person name="Ostash I."/>
            <person name="Kalinowski J."/>
            <person name="Fedorenko V."/>
            <person name="Yushchuk O."/>
            <person name="Ostash B."/>
        </authorList>
    </citation>
    <scope>NUCLEOTIDE SEQUENCE [LARGE SCALE GENOMIC DNA]</scope>
    <source>
        <strain evidence="2 3">S136</strain>
    </source>
</reference>
<keyword evidence="3" id="KW-1185">Reference proteome</keyword>
<feature type="region of interest" description="Disordered" evidence="1">
    <location>
        <begin position="217"/>
        <end position="244"/>
    </location>
</feature>
<evidence type="ECO:0000256" key="1">
    <source>
        <dbReference type="SAM" id="MobiDB-lite"/>
    </source>
</evidence>
<dbReference type="EMBL" id="CP071839">
    <property type="protein sequence ID" value="QTE03073.1"/>
    <property type="molecule type" value="Genomic_DNA"/>
</dbReference>
<protein>
    <submittedName>
        <fullName evidence="2">Uncharacterized protein</fullName>
    </submittedName>
</protein>
<gene>
    <name evidence="2" type="ORF">S1361_37405</name>
</gene>
<dbReference type="Proteomes" id="UP000663908">
    <property type="component" value="Chromosome"/>
</dbReference>
<accession>A0ABX7U208</accession>
<proteinExistence type="predicted"/>
<evidence type="ECO:0000313" key="2">
    <source>
        <dbReference type="EMBL" id="QTE03073.1"/>
    </source>
</evidence>
<organism evidence="2 3">
    <name type="scientific">Streptomyces cyanogenus</name>
    <dbReference type="NCBI Taxonomy" id="80860"/>
    <lineage>
        <taxon>Bacteria</taxon>
        <taxon>Bacillati</taxon>
        <taxon>Actinomycetota</taxon>
        <taxon>Actinomycetes</taxon>
        <taxon>Kitasatosporales</taxon>
        <taxon>Streptomycetaceae</taxon>
        <taxon>Streptomyces</taxon>
    </lineage>
</organism>
<feature type="compositionally biased region" description="Basic and acidic residues" evidence="1">
    <location>
        <begin position="26"/>
        <end position="43"/>
    </location>
</feature>
<sequence length="282" mass="29975">MCRCRSSTPAGPGVNRESGRGSGRHLGFEVEPSHGEEGLGRGDETDVLVPAARHGLRRSSTPADITQRNESLLVRCLDSRRRRSWWRADGGLGTGLFPTAGVVPIAGQRLAAHHDETGIRVDDDPVGGGVPVVLRPFRHRAVAGGNEPPSDAVITPATARSFHCFPPRDAAAFDLVGHLLREPTATRKTFSPIRSGRFSTEPQSSVAWAWSTSKAAPGAAGTVTSPSSPPPRVPHPATARPKRPDAGLTLYQVLEELQDLLRCGTGGCTTCGRPLPTSRTRT</sequence>